<dbReference type="InterPro" id="IPR003779">
    <property type="entry name" value="CMD-like"/>
</dbReference>
<evidence type="ECO:0000313" key="2">
    <source>
        <dbReference type="EMBL" id="NEM08421.1"/>
    </source>
</evidence>
<evidence type="ECO:0000313" key="3">
    <source>
        <dbReference type="Proteomes" id="UP000471126"/>
    </source>
</evidence>
<dbReference type="Pfam" id="PF02627">
    <property type="entry name" value="CMD"/>
    <property type="match status" value="1"/>
</dbReference>
<evidence type="ECO:0000259" key="1">
    <source>
        <dbReference type="Pfam" id="PF02627"/>
    </source>
</evidence>
<sequence>MASSTRIPATELTGIYGTLVRTISRKMLGQVPEGAGVMWHYPAVLKDSMSFGRKVDSWNRLDRNLATFATMAAAATIGCGFCLDLHYFMTHDRGLDEAKAREVPRWRESTAFTPLERRVMEYAEAMSQTPPAVTDEMSAALLDELGAPALVELTGRIGMMNMTARGNVALGIRSQEFSASCGLPPLAARSTDRVASA</sequence>
<dbReference type="RefSeq" id="WP_163478462.1">
    <property type="nucleotide sequence ID" value="NZ_JAAGWE010000039.1"/>
</dbReference>
<dbReference type="Gene3D" id="1.20.1290.10">
    <property type="entry name" value="AhpD-like"/>
    <property type="match status" value="1"/>
</dbReference>
<dbReference type="AlphaFoldDB" id="A0A6P0GNC0"/>
<accession>A0A6P0GNC0</accession>
<dbReference type="GO" id="GO:0051920">
    <property type="term" value="F:peroxiredoxin activity"/>
    <property type="evidence" value="ECO:0007669"/>
    <property type="project" value="InterPro"/>
</dbReference>
<dbReference type="SUPFAM" id="SSF69118">
    <property type="entry name" value="AhpD-like"/>
    <property type="match status" value="1"/>
</dbReference>
<protein>
    <submittedName>
        <fullName evidence="2">Carboxymuconolactone decarboxylase family protein</fullName>
    </submittedName>
</protein>
<name>A0A6P0GNC0_9ACTN</name>
<dbReference type="Proteomes" id="UP000471126">
    <property type="component" value="Unassembled WGS sequence"/>
</dbReference>
<feature type="domain" description="Carboxymuconolactone decarboxylase-like" evidence="1">
    <location>
        <begin position="42"/>
        <end position="125"/>
    </location>
</feature>
<reference evidence="2 3" key="1">
    <citation type="submission" date="2019-12" db="EMBL/GenBank/DDBJ databases">
        <title>WGS of CPCC 203550 I12A-02606.</title>
        <authorList>
            <person name="Jiang Z."/>
        </authorList>
    </citation>
    <scope>NUCLEOTIDE SEQUENCE [LARGE SCALE GENOMIC DNA]</scope>
    <source>
        <strain evidence="2 3">I12A-02606</strain>
    </source>
</reference>
<dbReference type="PANTHER" id="PTHR34846:SF10">
    <property type="entry name" value="CYTOPLASMIC PROTEIN"/>
    <property type="match status" value="1"/>
</dbReference>
<comment type="caution">
    <text evidence="2">The sequence shown here is derived from an EMBL/GenBank/DDBJ whole genome shotgun (WGS) entry which is preliminary data.</text>
</comment>
<organism evidence="2 3">
    <name type="scientific">Geodermatophilus normandii</name>
    <dbReference type="NCBI Taxonomy" id="1137989"/>
    <lineage>
        <taxon>Bacteria</taxon>
        <taxon>Bacillati</taxon>
        <taxon>Actinomycetota</taxon>
        <taxon>Actinomycetes</taxon>
        <taxon>Geodermatophilales</taxon>
        <taxon>Geodermatophilaceae</taxon>
        <taxon>Geodermatophilus</taxon>
    </lineage>
</organism>
<proteinExistence type="predicted"/>
<dbReference type="PANTHER" id="PTHR34846">
    <property type="entry name" value="4-CARBOXYMUCONOLACTONE DECARBOXYLASE FAMILY PROTEIN (AFU_ORTHOLOGUE AFUA_6G11590)"/>
    <property type="match status" value="1"/>
</dbReference>
<gene>
    <name evidence="2" type="ORF">GCU54_20840</name>
</gene>
<dbReference type="InterPro" id="IPR029032">
    <property type="entry name" value="AhpD-like"/>
</dbReference>
<dbReference type="EMBL" id="JAAGWE010000039">
    <property type="protein sequence ID" value="NEM08421.1"/>
    <property type="molecule type" value="Genomic_DNA"/>
</dbReference>